<feature type="transmembrane region" description="Helical" evidence="1">
    <location>
        <begin position="6"/>
        <end position="22"/>
    </location>
</feature>
<dbReference type="EMBL" id="LYPA01000031">
    <property type="protein sequence ID" value="OBR67821.1"/>
    <property type="molecule type" value="Genomic_DNA"/>
</dbReference>
<feature type="transmembrane region" description="Helical" evidence="1">
    <location>
        <begin position="29"/>
        <end position="51"/>
    </location>
</feature>
<dbReference type="AlphaFoldDB" id="A0A1A5YQC3"/>
<reference evidence="2 3" key="1">
    <citation type="submission" date="2016-05" db="EMBL/GenBank/DDBJ databases">
        <title>Paenibacillus oryzae. sp. nov., isolated from the rice root.</title>
        <authorList>
            <person name="Zhang J."/>
            <person name="Zhang X."/>
        </authorList>
    </citation>
    <scope>NUCLEOTIDE SEQUENCE [LARGE SCALE GENOMIC DNA]</scope>
    <source>
        <strain evidence="2 3">1DrF-4</strain>
    </source>
</reference>
<protein>
    <recommendedName>
        <fullName evidence="4">Multi-TM2 domain-containing protein</fullName>
    </recommendedName>
</protein>
<organism evidence="2 3">
    <name type="scientific">Paenibacillus oryzae</name>
    <dbReference type="NCBI Taxonomy" id="1844972"/>
    <lineage>
        <taxon>Bacteria</taxon>
        <taxon>Bacillati</taxon>
        <taxon>Bacillota</taxon>
        <taxon>Bacilli</taxon>
        <taxon>Bacillales</taxon>
        <taxon>Paenibacillaceae</taxon>
        <taxon>Paenibacillus</taxon>
    </lineage>
</organism>
<keyword evidence="3" id="KW-1185">Reference proteome</keyword>
<feature type="transmembrane region" description="Helical" evidence="1">
    <location>
        <begin position="57"/>
        <end position="81"/>
    </location>
</feature>
<dbReference type="Proteomes" id="UP000092024">
    <property type="component" value="Unassembled WGS sequence"/>
</dbReference>
<feature type="transmembrane region" description="Helical" evidence="1">
    <location>
        <begin position="242"/>
        <end position="258"/>
    </location>
</feature>
<dbReference type="STRING" id="1844972.A7K91_08835"/>
<evidence type="ECO:0000313" key="2">
    <source>
        <dbReference type="EMBL" id="OBR67821.1"/>
    </source>
</evidence>
<feature type="transmembrane region" description="Helical" evidence="1">
    <location>
        <begin position="325"/>
        <end position="342"/>
    </location>
</feature>
<dbReference type="RefSeq" id="WP_068680223.1">
    <property type="nucleotide sequence ID" value="NZ_LYPA01000031.1"/>
</dbReference>
<name>A0A1A5YQC3_9BACL</name>
<feature type="transmembrane region" description="Helical" evidence="1">
    <location>
        <begin position="363"/>
        <end position="386"/>
    </location>
</feature>
<evidence type="ECO:0008006" key="4">
    <source>
        <dbReference type="Google" id="ProtNLM"/>
    </source>
</evidence>
<feature type="transmembrane region" description="Helical" evidence="1">
    <location>
        <begin position="190"/>
        <end position="212"/>
    </location>
</feature>
<comment type="caution">
    <text evidence="2">The sequence shown here is derived from an EMBL/GenBank/DDBJ whole genome shotgun (WGS) entry which is preliminary data.</text>
</comment>
<proteinExistence type="predicted"/>
<feature type="transmembrane region" description="Helical" evidence="1">
    <location>
        <begin position="165"/>
        <end position="184"/>
    </location>
</feature>
<keyword evidence="1" id="KW-1133">Transmembrane helix</keyword>
<feature type="transmembrane region" description="Helical" evidence="1">
    <location>
        <begin position="286"/>
        <end position="305"/>
    </location>
</feature>
<accession>A0A1A5YQC3</accession>
<evidence type="ECO:0000313" key="3">
    <source>
        <dbReference type="Proteomes" id="UP000092024"/>
    </source>
</evidence>
<keyword evidence="1" id="KW-0472">Membrane</keyword>
<gene>
    <name evidence="2" type="ORF">A7K91_08835</name>
</gene>
<evidence type="ECO:0000256" key="1">
    <source>
        <dbReference type="SAM" id="Phobius"/>
    </source>
</evidence>
<keyword evidence="1" id="KW-0812">Transmembrane</keyword>
<sequence length="412" mass="45196">MKKSPLVAFLLAFIPGMGHAYLGRYIRCILYAGGFFGPIVMFVLFSIVNGYSSGDMAFAMLLVSGFVAFINMIDMIFTLLIGKATEGPRSAPHYSSGTPGDYGYGAGYPHGSAHEYNGAGGYSYSNSASGGPYDAQHQQEKTRIILLSIIPGLGHMGMGLMQRGITFLISSIGLFAIIVFLSAVMNSGAILTFLLALPVIWVYGMFDAVSLLDARQRGQVVQDKSLFDGIESHIASGTKNKVLTIALAIFPGAGHLYLGLQKRGLQLMAIFLLGIYIMDTLRLSLFLFLLPLFWCFALFDAISQIGRYERGALVDEPYLPVLVPYQRWIGVTLFLVGVYFLFDRIIMNVIGDFWPFIARQYQMYKYMLPTAIIAFIMILLGMRLAFGSKSILAIGKPPRLDTDSEKRGGASS</sequence>
<dbReference type="OrthoDB" id="82335at2"/>